<accession>A0A9P5S307</accession>
<dbReference type="AlphaFoldDB" id="A0A9P5S307"/>
<organism evidence="2 3">
    <name type="scientific">Linnemannia schmuckeri</name>
    <dbReference type="NCBI Taxonomy" id="64567"/>
    <lineage>
        <taxon>Eukaryota</taxon>
        <taxon>Fungi</taxon>
        <taxon>Fungi incertae sedis</taxon>
        <taxon>Mucoromycota</taxon>
        <taxon>Mortierellomycotina</taxon>
        <taxon>Mortierellomycetes</taxon>
        <taxon>Mortierellales</taxon>
        <taxon>Mortierellaceae</taxon>
        <taxon>Linnemannia</taxon>
    </lineage>
</organism>
<name>A0A9P5S307_9FUNG</name>
<keyword evidence="3" id="KW-1185">Reference proteome</keyword>
<comment type="caution">
    <text evidence="2">The sequence shown here is derived from an EMBL/GenBank/DDBJ whole genome shotgun (WGS) entry which is preliminary data.</text>
</comment>
<evidence type="ECO:0000313" key="3">
    <source>
        <dbReference type="Proteomes" id="UP000748756"/>
    </source>
</evidence>
<proteinExistence type="predicted"/>
<evidence type="ECO:0000256" key="1">
    <source>
        <dbReference type="SAM" id="MobiDB-lite"/>
    </source>
</evidence>
<protein>
    <submittedName>
        <fullName evidence="2">Uncharacterized protein</fullName>
    </submittedName>
</protein>
<gene>
    <name evidence="2" type="ORF">BG015_005888</name>
</gene>
<dbReference type="Proteomes" id="UP000748756">
    <property type="component" value="Unassembled WGS sequence"/>
</dbReference>
<dbReference type="OrthoDB" id="2435176at2759"/>
<feature type="compositionally biased region" description="Low complexity" evidence="1">
    <location>
        <begin position="14"/>
        <end position="34"/>
    </location>
</feature>
<reference evidence="2" key="1">
    <citation type="journal article" date="2020" name="Fungal Divers.">
        <title>Resolving the Mortierellaceae phylogeny through synthesis of multi-gene phylogenetics and phylogenomics.</title>
        <authorList>
            <person name="Vandepol N."/>
            <person name="Liber J."/>
            <person name="Desiro A."/>
            <person name="Na H."/>
            <person name="Kennedy M."/>
            <person name="Barry K."/>
            <person name="Grigoriev I.V."/>
            <person name="Miller A.N."/>
            <person name="O'Donnell K."/>
            <person name="Stajich J.E."/>
            <person name="Bonito G."/>
        </authorList>
    </citation>
    <scope>NUCLEOTIDE SEQUENCE</scope>
    <source>
        <strain evidence="2">NRRL 6426</strain>
    </source>
</reference>
<dbReference type="EMBL" id="JAAAUQ010000274">
    <property type="protein sequence ID" value="KAF9152034.1"/>
    <property type="molecule type" value="Genomic_DNA"/>
</dbReference>
<feature type="region of interest" description="Disordered" evidence="1">
    <location>
        <begin position="1"/>
        <end position="40"/>
    </location>
</feature>
<evidence type="ECO:0000313" key="2">
    <source>
        <dbReference type="EMBL" id="KAF9152034.1"/>
    </source>
</evidence>
<sequence length="76" mass="8296">MTLFKISTKKNTNKTHSASSSTTTSPILSPRSSLQEPQPDDFCTMTIEQALDQAFVLEQLVGSNHTSSQAPPVIKF</sequence>